<evidence type="ECO:0000313" key="1">
    <source>
        <dbReference type="EMBL" id="MCL9815832.1"/>
    </source>
</evidence>
<dbReference type="Pfam" id="PF25251">
    <property type="entry name" value="DUF7853"/>
    <property type="match status" value="1"/>
</dbReference>
<sequence>MTPSTHDHTPALSYSREDAWLLHAALLSYLDREAASGRDTTPIAQLLISIETGQSKFDRHELKILRDALVSHITEASPHEQARSRELLCQINSILRT</sequence>
<dbReference type="Proteomes" id="UP001203207">
    <property type="component" value="Unassembled WGS sequence"/>
</dbReference>
<comment type="caution">
    <text evidence="1">The sequence shown here is derived from an EMBL/GenBank/DDBJ whole genome shotgun (WGS) entry which is preliminary data.</text>
</comment>
<name>A0AAE3K723_9EURY</name>
<proteinExistence type="predicted"/>
<reference evidence="1" key="1">
    <citation type="journal article" date="2022" name="Syst. Appl. Microbiol.">
        <title>Natronocalculus amylovorans gen. nov., sp. nov., and Natranaeroarchaeum aerophilus sp. nov., dominant culturable amylolytic natronoarchaea from hypersaline soda lakes in southwestern Siberia.</title>
        <authorList>
            <person name="Sorokin D.Y."/>
            <person name="Elcheninov A.G."/>
            <person name="Khizhniak T.V."/>
            <person name="Koenen M."/>
            <person name="Bale N.J."/>
            <person name="Damste J.S.S."/>
            <person name="Kublanov I.V."/>
        </authorList>
    </citation>
    <scope>NUCLEOTIDE SEQUENCE</scope>
    <source>
        <strain evidence="1">AArc-St2</strain>
    </source>
</reference>
<gene>
    <name evidence="1" type="ORF">AArcSt2_02645</name>
</gene>
<evidence type="ECO:0000313" key="2">
    <source>
        <dbReference type="Proteomes" id="UP001203207"/>
    </source>
</evidence>
<dbReference type="InterPro" id="IPR057175">
    <property type="entry name" value="DUF7853"/>
</dbReference>
<dbReference type="AlphaFoldDB" id="A0AAE3K723"/>
<keyword evidence="2" id="KW-1185">Reference proteome</keyword>
<dbReference type="RefSeq" id="WP_174652645.1">
    <property type="nucleotide sequence ID" value="NZ_JAKRVX010000001.1"/>
</dbReference>
<accession>A0AAE3K723</accession>
<organism evidence="1 2">
    <name type="scientific">Natronocalculus amylovorans</name>
    <dbReference type="NCBI Taxonomy" id="2917812"/>
    <lineage>
        <taxon>Archaea</taxon>
        <taxon>Methanobacteriati</taxon>
        <taxon>Methanobacteriota</taxon>
        <taxon>Stenosarchaea group</taxon>
        <taxon>Halobacteria</taxon>
        <taxon>Halobacteriales</taxon>
        <taxon>Haloferacaceae</taxon>
        <taxon>Natronocalculus</taxon>
    </lineage>
</organism>
<dbReference type="EMBL" id="JAKRVX010000001">
    <property type="protein sequence ID" value="MCL9815832.1"/>
    <property type="molecule type" value="Genomic_DNA"/>
</dbReference>
<reference evidence="1" key="2">
    <citation type="submission" date="2022-02" db="EMBL/GenBank/DDBJ databases">
        <authorList>
            <person name="Elcheninov A.G."/>
            <person name="Sorokin D.Y."/>
            <person name="Kublanov I.V."/>
        </authorList>
    </citation>
    <scope>NUCLEOTIDE SEQUENCE</scope>
    <source>
        <strain evidence="1">AArc-St2</strain>
    </source>
</reference>
<protein>
    <submittedName>
        <fullName evidence="1">Uncharacterized protein</fullName>
    </submittedName>
</protein>